<evidence type="ECO:0000256" key="7">
    <source>
        <dbReference type="ARBA" id="ARBA00022840"/>
    </source>
</evidence>
<dbReference type="GO" id="GO:0003724">
    <property type="term" value="F:RNA helicase activity"/>
    <property type="evidence" value="ECO:0007669"/>
    <property type="project" value="InterPro"/>
</dbReference>
<name>A0A9P6MC23_9FUNG</name>
<feature type="compositionally biased region" description="Gly residues" evidence="9">
    <location>
        <begin position="565"/>
        <end position="585"/>
    </location>
</feature>
<dbReference type="OrthoDB" id="64767at2759"/>
<evidence type="ECO:0000256" key="6">
    <source>
        <dbReference type="ARBA" id="ARBA00022806"/>
    </source>
</evidence>
<evidence type="ECO:0000313" key="12">
    <source>
        <dbReference type="EMBL" id="KAF9988301.1"/>
    </source>
</evidence>
<dbReference type="SMART" id="SM00490">
    <property type="entry name" value="HELICc"/>
    <property type="match status" value="1"/>
</dbReference>
<dbReference type="Pfam" id="PF13234">
    <property type="entry name" value="MTR4_beta-barrel"/>
    <property type="match status" value="1"/>
</dbReference>
<sequence>MSSQDTLDLLARLKSVAFPDVAAEELPERFQLPESITGPLTYERIKQDVEQEHLLPNNTFSTEWLNKCQELIERDQEFTTLLSMDPSPAESTIALAPHNVYGVRGGYYEKNLRTTHLVGSNVVAATSIMTAKNSTSFSRAPGKRTDFVRGRAGYFPFTPGGLDQEEIKGASILEAQKNALGMDDMDIARAIVEDLSLESENLLTKPPGFNRGMFSDETDDEADLEPGNDKNRFNIADILATQDMDEEADFEALMDPVPRPAADHETTSNETAGTTAIVPEPESETPDEVDAILDSVVPVAPPKRIIATAQTKGREWAHVVDVNEPFDDFYNLVPEMAHPFPFELDTFQKRAVYHLEKGECVFVAAHTSAGKTVVAEYAIALAAKHMTKAIYTSPIKALSNQKFRDFKNTFEEVGILTGDVQMNPEASCLIMTTEILRSMLYRGADLIRDVEFVIFDEVHYVNDLERGVVWEEVIIMLPAHVTLILLSATVPNTKEFADWVGRTKKKDIYVISTPKRPVPLEHHLYANREIHKVVDARQTWLNLGYKNAMDAVAKKDADTKSAQRGGRGGSSGRGGGRGGGGGGGGWRDKQDKNLFTHLVGYLNKKQCLPVVVFTFSKKKCEENASGLSSTDLMTSSQKSEVHIFFEKSLVRLHGTDRELPQILRMRDLLSRGIAVHHSGLLPIIKEMVEILFARGLVKVLFATETFAMGVNMPARTVVFSGIRKHDGRSFRNLLPGEYTQMSGRAGRRGLDPTGLVILAFSGDPPEATELQDMLLGKATKLSSQFRLTYNMILNLLRVEALRVEEMIKRSFSENSSQKAMPEKERLFAESAKSMESIKKLDCIICNKDIEEFYNMSSKMLTINHQLMGKIVKQTFGLKALLSGRIVVLNNSFHRNTLAIILRTVAEADLAAKQVKSYYCYKPAVGMDALIPVTRLKTSNQQESTVVIEPVPFHDIFSITDTALQVDVEAIMRKDVQATTKARRELIHFAEEVEERQGGVVKEFNWSKIKDLEFREFLAQKRALFGRILECQCNKCPDLKTHYAMIHRERELHYKLEELKRTITDQNLELLPDYHQRIAVLKELNYLDPENSTVQLKGRVACEINTADELILTELILDNMLFEFEPEEIVALLSCFVCQEKNASEPNLTPQLAKGKEMILAIEQRMAEVQKAHGLDIPTAPGTSSLKFGLAEVVYEWARGLSFRQITDLTDVQEGSIVRTIHRLDETCSEVRNAARMIGDSALYTKMELAGQAIKRDIVFAASLRFPRKVLLIDISKILIDALETG</sequence>
<organism evidence="12 13">
    <name type="scientific">Modicella reniformis</name>
    <dbReference type="NCBI Taxonomy" id="1440133"/>
    <lineage>
        <taxon>Eukaryota</taxon>
        <taxon>Fungi</taxon>
        <taxon>Fungi incertae sedis</taxon>
        <taxon>Mucoromycota</taxon>
        <taxon>Mortierellomycotina</taxon>
        <taxon>Mortierellomycetes</taxon>
        <taxon>Mortierellales</taxon>
        <taxon>Mortierellaceae</taxon>
        <taxon>Modicella</taxon>
    </lineage>
</organism>
<reference evidence="12" key="1">
    <citation type="journal article" date="2020" name="Fungal Divers.">
        <title>Resolving the Mortierellaceae phylogeny through synthesis of multi-gene phylogenetics and phylogenomics.</title>
        <authorList>
            <person name="Vandepol N."/>
            <person name="Liber J."/>
            <person name="Desiro A."/>
            <person name="Na H."/>
            <person name="Kennedy M."/>
            <person name="Barry K."/>
            <person name="Grigoriev I.V."/>
            <person name="Miller A.N."/>
            <person name="O'Donnell K."/>
            <person name="Stajich J.E."/>
            <person name="Bonito G."/>
        </authorList>
    </citation>
    <scope>NUCLEOTIDE SEQUENCE</scope>
    <source>
        <strain evidence="12">MES-2147</strain>
    </source>
</reference>
<dbReference type="Gene3D" id="1.20.1500.20">
    <property type="match status" value="1"/>
</dbReference>
<feature type="region of interest" description="Disordered" evidence="9">
    <location>
        <begin position="208"/>
        <end position="230"/>
    </location>
</feature>
<dbReference type="PANTHER" id="PTHR12131:SF1">
    <property type="entry name" value="ATP-DEPENDENT RNA HELICASE SUPV3L1, MITOCHONDRIAL-RELATED"/>
    <property type="match status" value="1"/>
</dbReference>
<dbReference type="GO" id="GO:0016787">
    <property type="term" value="F:hydrolase activity"/>
    <property type="evidence" value="ECO:0007669"/>
    <property type="project" value="UniProtKB-KW"/>
</dbReference>
<accession>A0A9P6MC23</accession>
<dbReference type="Pfam" id="PF00271">
    <property type="entry name" value="Helicase_C"/>
    <property type="match status" value="1"/>
</dbReference>
<dbReference type="GO" id="GO:0055087">
    <property type="term" value="C:Ski complex"/>
    <property type="evidence" value="ECO:0007669"/>
    <property type="project" value="TreeGrafter"/>
</dbReference>
<dbReference type="Pfam" id="PF21408">
    <property type="entry name" value="MTR4-like_stalk"/>
    <property type="match status" value="1"/>
</dbReference>
<dbReference type="PROSITE" id="PS51192">
    <property type="entry name" value="HELICASE_ATP_BIND_1"/>
    <property type="match status" value="1"/>
</dbReference>
<dbReference type="InterPro" id="IPR025696">
    <property type="entry name" value="Beta-barrel_MTR4"/>
</dbReference>
<keyword evidence="4" id="KW-0547">Nucleotide-binding</keyword>
<evidence type="ECO:0000256" key="2">
    <source>
        <dbReference type="ARBA" id="ARBA00010140"/>
    </source>
</evidence>
<dbReference type="GO" id="GO:0005524">
    <property type="term" value="F:ATP binding"/>
    <property type="evidence" value="ECO:0007669"/>
    <property type="project" value="UniProtKB-KW"/>
</dbReference>
<dbReference type="FunFam" id="1.10.3380.30:FF:000001">
    <property type="entry name" value="Ski2 ATP-dependent RNA helicase"/>
    <property type="match status" value="1"/>
</dbReference>
<evidence type="ECO:0000313" key="13">
    <source>
        <dbReference type="Proteomes" id="UP000749646"/>
    </source>
</evidence>
<protein>
    <recommendedName>
        <fullName evidence="14">Antiviral helicase</fullName>
    </recommendedName>
</protein>
<keyword evidence="8" id="KW-0694">RNA-binding</keyword>
<keyword evidence="7" id="KW-0067">ATP-binding</keyword>
<keyword evidence="6" id="KW-0347">Helicase</keyword>
<dbReference type="SMART" id="SM01142">
    <property type="entry name" value="DSHCT"/>
    <property type="match status" value="1"/>
</dbReference>
<dbReference type="SMART" id="SM00487">
    <property type="entry name" value="DEXDc"/>
    <property type="match status" value="1"/>
</dbReference>
<dbReference type="InterPro" id="IPR050699">
    <property type="entry name" value="RNA-DNA_Helicase"/>
</dbReference>
<evidence type="ECO:0000256" key="1">
    <source>
        <dbReference type="ARBA" id="ARBA00004496"/>
    </source>
</evidence>
<dbReference type="Pfam" id="PF00270">
    <property type="entry name" value="DEAD"/>
    <property type="match status" value="1"/>
</dbReference>
<dbReference type="PROSITE" id="PS51194">
    <property type="entry name" value="HELICASE_CTER"/>
    <property type="match status" value="1"/>
</dbReference>
<keyword evidence="5" id="KW-0378">Hydrolase</keyword>
<dbReference type="GO" id="GO:0070478">
    <property type="term" value="P:nuclear-transcribed mRNA catabolic process, 3'-5' exonucleolytic nonsense-mediated decay"/>
    <property type="evidence" value="ECO:0007669"/>
    <property type="project" value="TreeGrafter"/>
</dbReference>
<comment type="subcellular location">
    <subcellularLocation>
        <location evidence="1">Cytoplasm</location>
    </subcellularLocation>
</comment>
<evidence type="ECO:0000259" key="11">
    <source>
        <dbReference type="PROSITE" id="PS51194"/>
    </source>
</evidence>
<dbReference type="Gene3D" id="3.40.50.300">
    <property type="entry name" value="P-loop containing nucleotide triphosphate hydrolases"/>
    <property type="match status" value="2"/>
</dbReference>
<dbReference type="CDD" id="cd18795">
    <property type="entry name" value="SF2_C_Ski2"/>
    <property type="match status" value="1"/>
</dbReference>
<feature type="domain" description="Helicase ATP-binding" evidence="10">
    <location>
        <begin position="352"/>
        <end position="508"/>
    </location>
</feature>
<dbReference type="InterPro" id="IPR027417">
    <property type="entry name" value="P-loop_NTPase"/>
</dbReference>
<dbReference type="InterPro" id="IPR014001">
    <property type="entry name" value="Helicase_ATP-bd"/>
</dbReference>
<dbReference type="InterPro" id="IPR040801">
    <property type="entry name" value="Ski2_N"/>
</dbReference>
<dbReference type="SUPFAM" id="SSF52540">
    <property type="entry name" value="P-loop containing nucleoside triphosphate hydrolases"/>
    <property type="match status" value="1"/>
</dbReference>
<dbReference type="Pfam" id="PF17911">
    <property type="entry name" value="Ski2_N"/>
    <property type="match status" value="1"/>
</dbReference>
<keyword evidence="3" id="KW-0963">Cytoplasm</keyword>
<comment type="caution">
    <text evidence="12">The sequence shown here is derived from an EMBL/GenBank/DDBJ whole genome shotgun (WGS) entry which is preliminary data.</text>
</comment>
<dbReference type="Pfam" id="PF08148">
    <property type="entry name" value="DSHCT"/>
    <property type="match status" value="1"/>
</dbReference>
<evidence type="ECO:0000256" key="8">
    <source>
        <dbReference type="ARBA" id="ARBA00022884"/>
    </source>
</evidence>
<evidence type="ECO:0000259" key="10">
    <source>
        <dbReference type="PROSITE" id="PS51192"/>
    </source>
</evidence>
<dbReference type="Gene3D" id="1.10.3380.30">
    <property type="match status" value="1"/>
</dbReference>
<dbReference type="GO" id="GO:0003723">
    <property type="term" value="F:RNA binding"/>
    <property type="evidence" value="ECO:0007669"/>
    <property type="project" value="UniProtKB-KW"/>
</dbReference>
<evidence type="ECO:0008006" key="14">
    <source>
        <dbReference type="Google" id="ProtNLM"/>
    </source>
</evidence>
<keyword evidence="13" id="KW-1185">Reference proteome</keyword>
<evidence type="ECO:0000256" key="4">
    <source>
        <dbReference type="ARBA" id="ARBA00022741"/>
    </source>
</evidence>
<dbReference type="InterPro" id="IPR001650">
    <property type="entry name" value="Helicase_C-like"/>
</dbReference>
<comment type="similarity">
    <text evidence="2">Belongs to the helicase family. SKI2 subfamily.</text>
</comment>
<evidence type="ECO:0000256" key="3">
    <source>
        <dbReference type="ARBA" id="ARBA00022490"/>
    </source>
</evidence>
<dbReference type="Proteomes" id="UP000749646">
    <property type="component" value="Unassembled WGS sequence"/>
</dbReference>
<dbReference type="InterPro" id="IPR011545">
    <property type="entry name" value="DEAD/DEAH_box_helicase_dom"/>
</dbReference>
<dbReference type="InterPro" id="IPR016438">
    <property type="entry name" value="SKI2-like"/>
</dbReference>
<proteinExistence type="inferred from homology"/>
<evidence type="ECO:0000256" key="9">
    <source>
        <dbReference type="SAM" id="MobiDB-lite"/>
    </source>
</evidence>
<dbReference type="InterPro" id="IPR048392">
    <property type="entry name" value="MTR4-like_stalk"/>
</dbReference>
<feature type="region of interest" description="Disordered" evidence="9">
    <location>
        <begin position="554"/>
        <end position="587"/>
    </location>
</feature>
<feature type="domain" description="Helicase C-terminal" evidence="11">
    <location>
        <begin position="628"/>
        <end position="796"/>
    </location>
</feature>
<gene>
    <name evidence="12" type="ORF">BGZ65_008548</name>
</gene>
<dbReference type="FunFam" id="3.40.50.300:FF:000354">
    <property type="entry name" value="ATP-dependent RNA helicase SKI2"/>
    <property type="match status" value="1"/>
</dbReference>
<dbReference type="PANTHER" id="PTHR12131">
    <property type="entry name" value="ATP-DEPENDENT RNA AND DNA HELICASE"/>
    <property type="match status" value="1"/>
</dbReference>
<dbReference type="PIRSF" id="PIRSF005198">
    <property type="entry name" value="Antiviral_helicase_SKI2"/>
    <property type="match status" value="1"/>
</dbReference>
<dbReference type="FunFam" id="3.40.50.300:FF:000987">
    <property type="entry name" value="DEAD/DEAH box RNA helicase"/>
    <property type="match status" value="1"/>
</dbReference>
<feature type="region of interest" description="Disordered" evidence="9">
    <location>
        <begin position="260"/>
        <end position="283"/>
    </location>
</feature>
<feature type="compositionally biased region" description="Acidic residues" evidence="9">
    <location>
        <begin position="216"/>
        <end position="226"/>
    </location>
</feature>
<evidence type="ECO:0000256" key="5">
    <source>
        <dbReference type="ARBA" id="ARBA00022801"/>
    </source>
</evidence>
<dbReference type="InterPro" id="IPR012961">
    <property type="entry name" value="Ski2/MTR4_C"/>
</dbReference>
<dbReference type="EMBL" id="JAAAHW010003133">
    <property type="protein sequence ID" value="KAF9988301.1"/>
    <property type="molecule type" value="Genomic_DNA"/>
</dbReference>